<proteinExistence type="predicted"/>
<reference evidence="1 2" key="1">
    <citation type="submission" date="2019-10" db="EMBL/GenBank/DDBJ databases">
        <authorList>
            <person name="Abad L.A."/>
            <person name="AUll H.A."/>
            <person name="Garlena R.A."/>
            <person name="Russell D.A."/>
            <person name="Pope W.H."/>
            <person name="Jacobs-Sera D."/>
            <person name="Hatfull G.F."/>
        </authorList>
    </citation>
    <scope>NUCLEOTIDE SEQUENCE [LARGE SCALE GENOMIC DNA]</scope>
</reference>
<dbReference type="Pfam" id="PF07098">
    <property type="entry name" value="DUF1360"/>
    <property type="match status" value="1"/>
</dbReference>
<gene>
    <name evidence="1" type="primary">12</name>
    <name evidence="1" type="ORF">PBI_MEGAN_12</name>
</gene>
<dbReference type="Proteomes" id="UP000425388">
    <property type="component" value="Segment"/>
</dbReference>
<dbReference type="RefSeq" id="YP_010751303.1">
    <property type="nucleotide sequence ID" value="NC_073368.1"/>
</dbReference>
<accession>A0A649VLW5</accession>
<evidence type="ECO:0008006" key="3">
    <source>
        <dbReference type="Google" id="ProtNLM"/>
    </source>
</evidence>
<dbReference type="EMBL" id="MN586020">
    <property type="protein sequence ID" value="QGJ92683.1"/>
    <property type="molecule type" value="Genomic_DNA"/>
</dbReference>
<evidence type="ECO:0000313" key="1">
    <source>
        <dbReference type="EMBL" id="QGJ92683.1"/>
    </source>
</evidence>
<organism evidence="1 2">
    <name type="scientific">Microbacterium phage Megan</name>
    <dbReference type="NCBI Taxonomy" id="2656551"/>
    <lineage>
        <taxon>Viruses</taxon>
        <taxon>Duplodnaviria</taxon>
        <taxon>Heunggongvirae</taxon>
        <taxon>Uroviricota</taxon>
        <taxon>Caudoviricetes</taxon>
        <taxon>Hodgkinviridae</taxon>
        <taxon>Meganvirus</taxon>
        <taxon>Meganvirus megan</taxon>
    </lineage>
</organism>
<protein>
    <recommendedName>
        <fullName evidence="3">DUF1360 domain-containing protein</fullName>
    </recommendedName>
</protein>
<evidence type="ECO:0000313" key="2">
    <source>
        <dbReference type="Proteomes" id="UP000425388"/>
    </source>
</evidence>
<dbReference type="KEGG" id="vg:80004970"/>
<sequence length="131" mass="14589">MEEPVDKFIRLALVVLGTARLIRFVTEDSLGHWWVVEPVRRWANRHDQEDIHPDSLAAYEEPDPYAGWRSKVASGIDCRWCVGFWIGALVLVGEVTLGRIPGIRHVWRFGLATLALNSVANGVGKGIGTLS</sequence>
<dbReference type="InterPro" id="IPR010773">
    <property type="entry name" value="Mycophage_PG1_Gp7"/>
</dbReference>
<keyword evidence="2" id="KW-1185">Reference proteome</keyword>
<dbReference type="GeneID" id="80004970"/>
<name>A0A649VLW5_9CAUD</name>